<gene>
    <name evidence="1" type="ORF">PYX00_005384</name>
</gene>
<name>A0AAW2HSQ4_9NEOP</name>
<proteinExistence type="predicted"/>
<comment type="caution">
    <text evidence="1">The sequence shown here is derived from an EMBL/GenBank/DDBJ whole genome shotgun (WGS) entry which is preliminary data.</text>
</comment>
<evidence type="ECO:0000313" key="1">
    <source>
        <dbReference type="EMBL" id="KAL0272403.1"/>
    </source>
</evidence>
<accession>A0AAW2HSQ4</accession>
<reference evidence="1" key="1">
    <citation type="journal article" date="2024" name="Gigascience">
        <title>Chromosome-level genome of the poultry shaft louse Menopon gallinae provides insight into the host-switching and adaptive evolution of parasitic lice.</title>
        <authorList>
            <person name="Xu Y."/>
            <person name="Ma L."/>
            <person name="Liu S."/>
            <person name="Liang Y."/>
            <person name="Liu Q."/>
            <person name="He Z."/>
            <person name="Tian L."/>
            <person name="Duan Y."/>
            <person name="Cai W."/>
            <person name="Li H."/>
            <person name="Song F."/>
        </authorList>
    </citation>
    <scope>NUCLEOTIDE SEQUENCE</scope>
    <source>
        <strain evidence="1">Cailab_2023a</strain>
    </source>
</reference>
<sequence>MEDDITGDVWERRYRFRCVVALIKKKCHQFVTVNEPLPIREVIVDFFPLVRNGSRHVYAERVIKNL</sequence>
<dbReference type="AlphaFoldDB" id="A0AAW2HSQ4"/>
<organism evidence="1">
    <name type="scientific">Menopon gallinae</name>
    <name type="common">poultry shaft louse</name>
    <dbReference type="NCBI Taxonomy" id="328185"/>
    <lineage>
        <taxon>Eukaryota</taxon>
        <taxon>Metazoa</taxon>
        <taxon>Ecdysozoa</taxon>
        <taxon>Arthropoda</taxon>
        <taxon>Hexapoda</taxon>
        <taxon>Insecta</taxon>
        <taxon>Pterygota</taxon>
        <taxon>Neoptera</taxon>
        <taxon>Paraneoptera</taxon>
        <taxon>Psocodea</taxon>
        <taxon>Troctomorpha</taxon>
        <taxon>Phthiraptera</taxon>
        <taxon>Amblycera</taxon>
        <taxon>Menoponidae</taxon>
        <taxon>Menopon</taxon>
    </lineage>
</organism>
<dbReference type="EMBL" id="JARGDH010000003">
    <property type="protein sequence ID" value="KAL0272403.1"/>
    <property type="molecule type" value="Genomic_DNA"/>
</dbReference>
<protein>
    <submittedName>
        <fullName evidence="1">Uncharacterized protein</fullName>
    </submittedName>
</protein>